<reference evidence="1" key="1">
    <citation type="submission" date="2020-05" db="EMBL/GenBank/DDBJ databases">
        <title>WGS assembly of Panicum virgatum.</title>
        <authorList>
            <person name="Lovell J.T."/>
            <person name="Jenkins J."/>
            <person name="Shu S."/>
            <person name="Juenger T.E."/>
            <person name="Schmutz J."/>
        </authorList>
    </citation>
    <scope>NUCLEOTIDE SEQUENCE</scope>
    <source>
        <strain evidence="1">AP13</strain>
    </source>
</reference>
<sequence length="80" mass="9999">MAWRRKRERELLSRQDAQQEIVTGATILQIIEEEEDRPHRGSVIRREIVPRDRYNGYWRLMMDYFVDHPVYGEKFFRRRF</sequence>
<gene>
    <name evidence="1" type="ORF">PVAP13_9NG500214</name>
</gene>
<name>A0A8T0MQW0_PANVG</name>
<organism evidence="1 2">
    <name type="scientific">Panicum virgatum</name>
    <name type="common">Blackwell switchgrass</name>
    <dbReference type="NCBI Taxonomy" id="38727"/>
    <lineage>
        <taxon>Eukaryota</taxon>
        <taxon>Viridiplantae</taxon>
        <taxon>Streptophyta</taxon>
        <taxon>Embryophyta</taxon>
        <taxon>Tracheophyta</taxon>
        <taxon>Spermatophyta</taxon>
        <taxon>Magnoliopsida</taxon>
        <taxon>Liliopsida</taxon>
        <taxon>Poales</taxon>
        <taxon>Poaceae</taxon>
        <taxon>PACMAD clade</taxon>
        <taxon>Panicoideae</taxon>
        <taxon>Panicodae</taxon>
        <taxon>Paniceae</taxon>
        <taxon>Panicinae</taxon>
        <taxon>Panicum</taxon>
        <taxon>Panicum sect. Hiantes</taxon>
    </lineage>
</organism>
<keyword evidence="2" id="KW-1185">Reference proteome</keyword>
<evidence type="ECO:0000313" key="2">
    <source>
        <dbReference type="Proteomes" id="UP000823388"/>
    </source>
</evidence>
<protein>
    <submittedName>
        <fullName evidence="1">Uncharacterized protein</fullName>
    </submittedName>
</protein>
<comment type="caution">
    <text evidence="1">The sequence shown here is derived from an EMBL/GenBank/DDBJ whole genome shotgun (WGS) entry which is preliminary data.</text>
</comment>
<proteinExistence type="predicted"/>
<evidence type="ECO:0000313" key="1">
    <source>
        <dbReference type="EMBL" id="KAG2539851.1"/>
    </source>
</evidence>
<dbReference type="EMBL" id="CM029054">
    <property type="protein sequence ID" value="KAG2539851.1"/>
    <property type="molecule type" value="Genomic_DNA"/>
</dbReference>
<dbReference type="AlphaFoldDB" id="A0A8T0MQW0"/>
<dbReference type="Proteomes" id="UP000823388">
    <property type="component" value="Chromosome 9N"/>
</dbReference>
<accession>A0A8T0MQW0</accession>